<keyword evidence="2" id="KW-1185">Reference proteome</keyword>
<proteinExistence type="predicted"/>
<protein>
    <submittedName>
        <fullName evidence="1">Uncharacterized protein</fullName>
    </submittedName>
</protein>
<dbReference type="Proteomes" id="UP000053676">
    <property type="component" value="Unassembled WGS sequence"/>
</dbReference>
<accession>W2T6T2</accession>
<dbReference type="EMBL" id="KI660156">
    <property type="protein sequence ID" value="ETN77715.1"/>
    <property type="molecule type" value="Genomic_DNA"/>
</dbReference>
<sequence>MAIANAPTNLAPRQCLLRIVTHTHLDYEPVHPILQHGHQVLLERVKLAACRRPVATSGDNDNAIGS</sequence>
<dbReference type="AlphaFoldDB" id="W2T6T2"/>
<evidence type="ECO:0000313" key="1">
    <source>
        <dbReference type="EMBL" id="ETN77715.1"/>
    </source>
</evidence>
<dbReference type="KEGG" id="nai:NECAME_10865"/>
<organism evidence="1 2">
    <name type="scientific">Necator americanus</name>
    <name type="common">Human hookworm</name>
    <dbReference type="NCBI Taxonomy" id="51031"/>
    <lineage>
        <taxon>Eukaryota</taxon>
        <taxon>Metazoa</taxon>
        <taxon>Ecdysozoa</taxon>
        <taxon>Nematoda</taxon>
        <taxon>Chromadorea</taxon>
        <taxon>Rhabditida</taxon>
        <taxon>Rhabditina</taxon>
        <taxon>Rhabditomorpha</taxon>
        <taxon>Strongyloidea</taxon>
        <taxon>Ancylostomatidae</taxon>
        <taxon>Bunostominae</taxon>
        <taxon>Necator</taxon>
    </lineage>
</organism>
<evidence type="ECO:0000313" key="2">
    <source>
        <dbReference type="Proteomes" id="UP000053676"/>
    </source>
</evidence>
<gene>
    <name evidence="1" type="ORF">NECAME_10865</name>
</gene>
<reference evidence="2" key="1">
    <citation type="journal article" date="2014" name="Nat. Genet.">
        <title>Genome of the human hookworm Necator americanus.</title>
        <authorList>
            <person name="Tang Y.T."/>
            <person name="Gao X."/>
            <person name="Rosa B.A."/>
            <person name="Abubucker S."/>
            <person name="Hallsworth-Pepin K."/>
            <person name="Martin J."/>
            <person name="Tyagi R."/>
            <person name="Heizer E."/>
            <person name="Zhang X."/>
            <person name="Bhonagiri-Palsikar V."/>
            <person name="Minx P."/>
            <person name="Warren W.C."/>
            <person name="Wang Q."/>
            <person name="Zhan B."/>
            <person name="Hotez P.J."/>
            <person name="Sternberg P.W."/>
            <person name="Dougall A."/>
            <person name="Gaze S.T."/>
            <person name="Mulvenna J."/>
            <person name="Sotillo J."/>
            <person name="Ranganathan S."/>
            <person name="Rabelo E.M."/>
            <person name="Wilson R.K."/>
            <person name="Felgner P.L."/>
            <person name="Bethony J."/>
            <person name="Hawdon J.M."/>
            <person name="Gasser R.B."/>
            <person name="Loukas A."/>
            <person name="Mitreva M."/>
        </authorList>
    </citation>
    <scope>NUCLEOTIDE SEQUENCE [LARGE SCALE GENOMIC DNA]</scope>
</reference>
<name>W2T6T2_NECAM</name>